<evidence type="ECO:0000256" key="6">
    <source>
        <dbReference type="ARBA" id="ARBA00022989"/>
    </source>
</evidence>
<evidence type="ECO:0000256" key="8">
    <source>
        <dbReference type="RuleBase" id="RU366017"/>
    </source>
</evidence>
<comment type="subcellular location">
    <subcellularLocation>
        <location evidence="1">Membrane</location>
        <topology evidence="1">Single-pass membrane protein</topology>
    </subcellularLocation>
</comment>
<dbReference type="GO" id="GO:0016020">
    <property type="term" value="C:membrane"/>
    <property type="evidence" value="ECO:0007669"/>
    <property type="project" value="UniProtKB-SubCell"/>
</dbReference>
<keyword evidence="5" id="KW-0812">Transmembrane</keyword>
<dbReference type="WBParaSite" id="MBELARI_LOCUS11029">
    <property type="protein sequence ID" value="MBELARI_LOCUS11029"/>
    <property type="gene ID" value="MBELARI_LOCUS11029"/>
</dbReference>
<evidence type="ECO:0000256" key="7">
    <source>
        <dbReference type="ARBA" id="ARBA00023136"/>
    </source>
</evidence>
<proteinExistence type="inferred from homology"/>
<evidence type="ECO:0000256" key="3">
    <source>
        <dbReference type="ARBA" id="ARBA00022676"/>
    </source>
</evidence>
<dbReference type="EC" id="2.4.1.-" evidence="8"/>
<evidence type="ECO:0000256" key="5">
    <source>
        <dbReference type="ARBA" id="ARBA00022692"/>
    </source>
</evidence>
<dbReference type="Pfam" id="PF01697">
    <property type="entry name" value="Glyco_transf_92"/>
    <property type="match status" value="1"/>
</dbReference>
<keyword evidence="3 8" id="KW-0328">Glycosyltransferase</keyword>
<organism evidence="9 10">
    <name type="scientific">Mesorhabditis belari</name>
    <dbReference type="NCBI Taxonomy" id="2138241"/>
    <lineage>
        <taxon>Eukaryota</taxon>
        <taxon>Metazoa</taxon>
        <taxon>Ecdysozoa</taxon>
        <taxon>Nematoda</taxon>
        <taxon>Chromadorea</taxon>
        <taxon>Rhabditida</taxon>
        <taxon>Rhabditina</taxon>
        <taxon>Rhabditomorpha</taxon>
        <taxon>Rhabditoidea</taxon>
        <taxon>Rhabditidae</taxon>
        <taxon>Mesorhabditinae</taxon>
        <taxon>Mesorhabditis</taxon>
    </lineage>
</organism>
<keyword evidence="7" id="KW-0472">Membrane</keyword>
<comment type="similarity">
    <text evidence="2 8">Belongs to the glycosyltransferase 92 family.</text>
</comment>
<dbReference type="GO" id="GO:0005737">
    <property type="term" value="C:cytoplasm"/>
    <property type="evidence" value="ECO:0007669"/>
    <property type="project" value="TreeGrafter"/>
</dbReference>
<evidence type="ECO:0000256" key="2">
    <source>
        <dbReference type="ARBA" id="ARBA00007647"/>
    </source>
</evidence>
<dbReference type="AlphaFoldDB" id="A0AAF3EAS1"/>
<dbReference type="PANTHER" id="PTHR21461">
    <property type="entry name" value="GLYCOSYLTRANSFERASE FAMILY 92 PROTEIN"/>
    <property type="match status" value="1"/>
</dbReference>
<evidence type="ECO:0000256" key="1">
    <source>
        <dbReference type="ARBA" id="ARBA00004167"/>
    </source>
</evidence>
<name>A0AAF3EAS1_9BILA</name>
<dbReference type="Proteomes" id="UP000887575">
    <property type="component" value="Unassembled WGS sequence"/>
</dbReference>
<evidence type="ECO:0000313" key="10">
    <source>
        <dbReference type="WBParaSite" id="MBELARI_LOCUS11029"/>
    </source>
</evidence>
<accession>A0AAF3EAS1</accession>
<evidence type="ECO:0000256" key="4">
    <source>
        <dbReference type="ARBA" id="ARBA00022679"/>
    </source>
</evidence>
<sequence length="453" mass="53643">MKSLSSGKAFVRQVWEDEKEVEEYRWGCYPEFAEMIAESGSWISINQKLQMYSAHIDRRENSLFPRNHAIQVLTMSEDSIENHLEIYCTIHTDREMAVVKGYIREIWQRAWDPRRGFWTPNLITCPLPNRIRDHTSFVISLNKRPCIGGKEGLRVNEKRTLKPKGSERRVAVCLKGMDFQEEIGDRLLEWIEAQLLLGVDHITIYTYSVSTKAEKVLRHFVNQGTLDWIKLSLPNGFPNDPIERSAYIWRNRQQKRRLELIPYNDCFYRFINTHDYVLIIDLDEVIIPQKHDNYSSLLYDFEKEKSKKLLSSINVRNVFKFPEKSAQYPAQYPTQYPAQYPTQYPEYLYMLRNNKRSRKTSKLGDYGKSFTNTKNVATVFNHFALHKQFKEVSPSVGLPEEVAVKLHYKEKCPIESRNECEELLNDRVIDKSFDRWMERLRERVETTRGLLNF</sequence>
<dbReference type="GO" id="GO:0016757">
    <property type="term" value="F:glycosyltransferase activity"/>
    <property type="evidence" value="ECO:0007669"/>
    <property type="project" value="UniProtKB-UniRule"/>
</dbReference>
<protein>
    <recommendedName>
        <fullName evidence="8">Glycosyltransferase family 92 protein</fullName>
        <ecNumber evidence="8">2.4.1.-</ecNumber>
    </recommendedName>
</protein>
<dbReference type="InterPro" id="IPR008166">
    <property type="entry name" value="Glyco_transf_92"/>
</dbReference>
<keyword evidence="6" id="KW-1133">Transmembrane helix</keyword>
<evidence type="ECO:0000313" key="9">
    <source>
        <dbReference type="Proteomes" id="UP000887575"/>
    </source>
</evidence>
<keyword evidence="4 8" id="KW-0808">Transferase</keyword>
<reference evidence="10" key="1">
    <citation type="submission" date="2024-02" db="UniProtKB">
        <authorList>
            <consortium name="WormBaseParasite"/>
        </authorList>
    </citation>
    <scope>IDENTIFICATION</scope>
</reference>
<dbReference type="PANTHER" id="PTHR21461:SF69">
    <property type="entry name" value="GLYCOSYLTRANSFERASE FAMILY 92 PROTEIN"/>
    <property type="match status" value="1"/>
</dbReference>
<keyword evidence="9" id="KW-1185">Reference proteome</keyword>